<proteinExistence type="predicted"/>
<keyword evidence="2" id="KW-1185">Reference proteome</keyword>
<dbReference type="Proteomes" id="UP000814033">
    <property type="component" value="Unassembled WGS sequence"/>
</dbReference>
<reference evidence="1" key="1">
    <citation type="submission" date="2021-02" db="EMBL/GenBank/DDBJ databases">
        <authorList>
            <consortium name="DOE Joint Genome Institute"/>
            <person name="Ahrendt S."/>
            <person name="Looney B.P."/>
            <person name="Miyauchi S."/>
            <person name="Morin E."/>
            <person name="Drula E."/>
            <person name="Courty P.E."/>
            <person name="Chicoki N."/>
            <person name="Fauchery L."/>
            <person name="Kohler A."/>
            <person name="Kuo A."/>
            <person name="Labutti K."/>
            <person name="Pangilinan J."/>
            <person name="Lipzen A."/>
            <person name="Riley R."/>
            <person name="Andreopoulos W."/>
            <person name="He G."/>
            <person name="Johnson J."/>
            <person name="Barry K.W."/>
            <person name="Grigoriev I.V."/>
            <person name="Nagy L."/>
            <person name="Hibbett D."/>
            <person name="Henrissat B."/>
            <person name="Matheny P.B."/>
            <person name="Labbe J."/>
            <person name="Martin F."/>
        </authorList>
    </citation>
    <scope>NUCLEOTIDE SEQUENCE</scope>
    <source>
        <strain evidence="1">FP105234-sp</strain>
    </source>
</reference>
<dbReference type="EMBL" id="MU275970">
    <property type="protein sequence ID" value="KAI0044806.1"/>
    <property type="molecule type" value="Genomic_DNA"/>
</dbReference>
<organism evidence="1 2">
    <name type="scientific">Auriscalpium vulgare</name>
    <dbReference type="NCBI Taxonomy" id="40419"/>
    <lineage>
        <taxon>Eukaryota</taxon>
        <taxon>Fungi</taxon>
        <taxon>Dikarya</taxon>
        <taxon>Basidiomycota</taxon>
        <taxon>Agaricomycotina</taxon>
        <taxon>Agaricomycetes</taxon>
        <taxon>Russulales</taxon>
        <taxon>Auriscalpiaceae</taxon>
        <taxon>Auriscalpium</taxon>
    </lineage>
</organism>
<accession>A0ACB8RMD8</accession>
<protein>
    <submittedName>
        <fullName evidence="1">Uncharacterized protein</fullName>
    </submittedName>
</protein>
<name>A0ACB8RMD8_9AGAM</name>
<reference evidence="1" key="2">
    <citation type="journal article" date="2022" name="New Phytol.">
        <title>Evolutionary transition to the ectomycorrhizal habit in the genomes of a hyperdiverse lineage of mushroom-forming fungi.</title>
        <authorList>
            <person name="Looney B."/>
            <person name="Miyauchi S."/>
            <person name="Morin E."/>
            <person name="Drula E."/>
            <person name="Courty P.E."/>
            <person name="Kohler A."/>
            <person name="Kuo A."/>
            <person name="LaButti K."/>
            <person name="Pangilinan J."/>
            <person name="Lipzen A."/>
            <person name="Riley R."/>
            <person name="Andreopoulos W."/>
            <person name="He G."/>
            <person name="Johnson J."/>
            <person name="Nolan M."/>
            <person name="Tritt A."/>
            <person name="Barry K.W."/>
            <person name="Grigoriev I.V."/>
            <person name="Nagy L.G."/>
            <person name="Hibbett D."/>
            <person name="Henrissat B."/>
            <person name="Matheny P.B."/>
            <person name="Labbe J."/>
            <person name="Martin F.M."/>
        </authorList>
    </citation>
    <scope>NUCLEOTIDE SEQUENCE</scope>
    <source>
        <strain evidence="1">FP105234-sp</strain>
    </source>
</reference>
<gene>
    <name evidence="1" type="ORF">FA95DRAFT_213257</name>
</gene>
<evidence type="ECO:0000313" key="2">
    <source>
        <dbReference type="Proteomes" id="UP000814033"/>
    </source>
</evidence>
<comment type="caution">
    <text evidence="1">The sequence shown here is derived from an EMBL/GenBank/DDBJ whole genome shotgun (WGS) entry which is preliminary data.</text>
</comment>
<sequence>MKTLGKVKFALSHSSVKSPLSHDYAVASLAVVDVVPGIHSTRSPCGSHSPAAVSIQQAGQLSGVVGQSHHMTLNVTCSGILTAADVGLDDGSSASRLSSTELTTHFRITPKAGLGTRWPCCRPTGRSE</sequence>
<evidence type="ECO:0000313" key="1">
    <source>
        <dbReference type="EMBL" id="KAI0044806.1"/>
    </source>
</evidence>